<evidence type="ECO:0000313" key="2">
    <source>
        <dbReference type="Proteomes" id="UP000784294"/>
    </source>
</evidence>
<sequence>MPQNVRAQRHCRHDDGTPPWHNVTLANVLGSTSWTEASFHQTILAELQAIKPDSTLLTQRRNNSELWCRRDPCSSPPLQPRGKCPFGLSRRLLVSVRLAVIPSRPRARANAQHMWACPVPLC</sequence>
<gene>
    <name evidence="1" type="ORF">PXEA_LOCUS14712</name>
</gene>
<accession>A0A3S5BW72</accession>
<dbReference type="Proteomes" id="UP000784294">
    <property type="component" value="Unassembled WGS sequence"/>
</dbReference>
<evidence type="ECO:0000313" key="1">
    <source>
        <dbReference type="EMBL" id="VEL21272.1"/>
    </source>
</evidence>
<dbReference type="AlphaFoldDB" id="A0A3S5BW72"/>
<reference evidence="1" key="1">
    <citation type="submission" date="2018-11" db="EMBL/GenBank/DDBJ databases">
        <authorList>
            <consortium name="Pathogen Informatics"/>
        </authorList>
    </citation>
    <scope>NUCLEOTIDE SEQUENCE</scope>
</reference>
<comment type="caution">
    <text evidence="1">The sequence shown here is derived from an EMBL/GenBank/DDBJ whole genome shotgun (WGS) entry which is preliminary data.</text>
</comment>
<organism evidence="1 2">
    <name type="scientific">Protopolystoma xenopodis</name>
    <dbReference type="NCBI Taxonomy" id="117903"/>
    <lineage>
        <taxon>Eukaryota</taxon>
        <taxon>Metazoa</taxon>
        <taxon>Spiralia</taxon>
        <taxon>Lophotrochozoa</taxon>
        <taxon>Platyhelminthes</taxon>
        <taxon>Monogenea</taxon>
        <taxon>Polyopisthocotylea</taxon>
        <taxon>Polystomatidea</taxon>
        <taxon>Polystomatidae</taxon>
        <taxon>Protopolystoma</taxon>
    </lineage>
</organism>
<proteinExistence type="predicted"/>
<dbReference type="EMBL" id="CAAALY010050464">
    <property type="protein sequence ID" value="VEL21272.1"/>
    <property type="molecule type" value="Genomic_DNA"/>
</dbReference>
<name>A0A3S5BW72_9PLAT</name>
<protein>
    <submittedName>
        <fullName evidence="1">Uncharacterized protein</fullName>
    </submittedName>
</protein>
<keyword evidence="2" id="KW-1185">Reference proteome</keyword>